<evidence type="ECO:0000313" key="2">
    <source>
        <dbReference type="EMBL" id="MFC4130438.1"/>
    </source>
</evidence>
<feature type="transmembrane region" description="Helical" evidence="1">
    <location>
        <begin position="96"/>
        <end position="117"/>
    </location>
</feature>
<dbReference type="RefSeq" id="WP_253757895.1">
    <property type="nucleotide sequence ID" value="NZ_JAMZDZ010000001.1"/>
</dbReference>
<dbReference type="EMBL" id="JBHSAY010000005">
    <property type="protein sequence ID" value="MFC4130438.1"/>
    <property type="molecule type" value="Genomic_DNA"/>
</dbReference>
<keyword evidence="3" id="KW-1185">Reference proteome</keyword>
<gene>
    <name evidence="2" type="ORF">ACFOZ4_07460</name>
</gene>
<name>A0ABV8LIJ2_9ACTN</name>
<organism evidence="2 3">
    <name type="scientific">Hamadaea flava</name>
    <dbReference type="NCBI Taxonomy" id="1742688"/>
    <lineage>
        <taxon>Bacteria</taxon>
        <taxon>Bacillati</taxon>
        <taxon>Actinomycetota</taxon>
        <taxon>Actinomycetes</taxon>
        <taxon>Micromonosporales</taxon>
        <taxon>Micromonosporaceae</taxon>
        <taxon>Hamadaea</taxon>
    </lineage>
</organism>
<feature type="transmembrane region" description="Helical" evidence="1">
    <location>
        <begin position="7"/>
        <end position="28"/>
    </location>
</feature>
<keyword evidence="1" id="KW-0472">Membrane</keyword>
<sequence>MIEWLTRIYGAVVAFLLGALTAIFEVFYSNLRVGSVLVPATMLVAFAANFGLTWFAWYTVDKTWAPVFAIVPWCVVMVAAVTERPEGDWLILPDNWAGALAVVAGMAGFATPFLRLVKPRRVV</sequence>
<feature type="transmembrane region" description="Helical" evidence="1">
    <location>
        <begin position="64"/>
        <end position="81"/>
    </location>
</feature>
<evidence type="ECO:0000313" key="3">
    <source>
        <dbReference type="Proteomes" id="UP001595816"/>
    </source>
</evidence>
<feature type="transmembrane region" description="Helical" evidence="1">
    <location>
        <begin position="34"/>
        <end position="57"/>
    </location>
</feature>
<keyword evidence="1" id="KW-0812">Transmembrane</keyword>
<evidence type="ECO:0000256" key="1">
    <source>
        <dbReference type="SAM" id="Phobius"/>
    </source>
</evidence>
<keyword evidence="1" id="KW-1133">Transmembrane helix</keyword>
<comment type="caution">
    <text evidence="2">The sequence shown here is derived from an EMBL/GenBank/DDBJ whole genome shotgun (WGS) entry which is preliminary data.</text>
</comment>
<dbReference type="Proteomes" id="UP001595816">
    <property type="component" value="Unassembled WGS sequence"/>
</dbReference>
<protein>
    <recommendedName>
        <fullName evidence="4">SPW repeat-containing protein</fullName>
    </recommendedName>
</protein>
<evidence type="ECO:0008006" key="4">
    <source>
        <dbReference type="Google" id="ProtNLM"/>
    </source>
</evidence>
<accession>A0ABV8LIJ2</accession>
<proteinExistence type="predicted"/>
<reference evidence="3" key="1">
    <citation type="journal article" date="2019" name="Int. J. Syst. Evol. Microbiol.">
        <title>The Global Catalogue of Microorganisms (GCM) 10K type strain sequencing project: providing services to taxonomists for standard genome sequencing and annotation.</title>
        <authorList>
            <consortium name="The Broad Institute Genomics Platform"/>
            <consortium name="The Broad Institute Genome Sequencing Center for Infectious Disease"/>
            <person name="Wu L."/>
            <person name="Ma J."/>
        </authorList>
    </citation>
    <scope>NUCLEOTIDE SEQUENCE [LARGE SCALE GENOMIC DNA]</scope>
    <source>
        <strain evidence="3">CGMCC 4.7289</strain>
    </source>
</reference>